<sequence length="738" mass="77151">MKFSHLMPQLGFGLYTFCFITAAQAGSPLWTFMPDANFPPKVSVSSTGTATVKYIVTNQSKKTQTLVMNPIIGINQVVSGEGNCNNPFLLGYKQSCTLTLEVIGRELLGDVSGGPMVCNQGNPLQCYQPSAINSLSIIKGETTRFYVNGSRPTNGNGMSWANAFNNLDSALEAADADPDFVEIWVANGVYKPSRVYAPQGIIGGAYGVNTPKLRTFNLPSNTAIYGGFSGTETRREQRNGQLHPTILCGDMTSTCLTPYVVNSNDDRVWHVLTAGSDVPPGTGVKNITLDSLIVRGGYAVGPDSGVLGVDNVLESLEYEHAAGGGLLARYGSTIELSHMLFEQNISDGFNATVTEILDGELLALASGGGAVAAIDTNTVITIKNSKFMNNFATFPGGSGGALENLIGAAYIIASSQFEQNVAFRNGGAIRSKDAGGTTIFSSDFKSNVLNGPVPDASGGALGMINTNLSVSNSTFTQNQTIRTGFGGGAIFFHTPFNNGMPHFLNVENSKFIKNVGAAFGGGAINVFGILPNPGSQATIINSEFTNNSGGVGGAMYVDSIPTTITKSTFVDNKAQLEGGGIFVNNYGNAVFASLQRSQAQISNNTFVHNTIEGVPVGIHSPLFFFNSVANFFSGGSSSVTTMAPGGGAIAVGLFGEAKIFGNIFKKNMALKNPLGEDNRGGAILVGGTAGTPINMSLAHVCLSSNQFLSNKANIDNNVALYNPGNIPGGVTINTCIIP</sequence>
<accession>A0ABS8X7B2</accession>
<keyword evidence="10" id="KW-1185">Reference proteome</keyword>
<keyword evidence="7" id="KW-0998">Cell outer membrane</keyword>
<dbReference type="PANTHER" id="PTHR11319:SF35">
    <property type="entry name" value="OUTER MEMBRANE PROTEIN PMPC-RELATED"/>
    <property type="match status" value="1"/>
</dbReference>
<evidence type="ECO:0000256" key="1">
    <source>
        <dbReference type="ARBA" id="ARBA00004196"/>
    </source>
</evidence>
<comment type="subcellular location">
    <subcellularLocation>
        <location evidence="1">Cell envelope</location>
    </subcellularLocation>
    <subcellularLocation>
        <location evidence="2">Cell outer membrane</location>
    </subcellularLocation>
    <subcellularLocation>
        <location evidence="3">Secreted</location>
    </subcellularLocation>
</comment>
<name>A0ABS8X7B2_9GAMM</name>
<evidence type="ECO:0000313" key="10">
    <source>
        <dbReference type="Proteomes" id="UP001320170"/>
    </source>
</evidence>
<dbReference type="NCBIfam" id="TIGR01376">
    <property type="entry name" value="POMP_repeat"/>
    <property type="match status" value="1"/>
</dbReference>
<comment type="caution">
    <text evidence="9">The sequence shown here is derived from an EMBL/GenBank/DDBJ whole genome shotgun (WGS) entry which is preliminary data.</text>
</comment>
<organism evidence="9 10">
    <name type="scientific">Legionella resiliens</name>
    <dbReference type="NCBI Taxonomy" id="2905958"/>
    <lineage>
        <taxon>Bacteria</taxon>
        <taxon>Pseudomonadati</taxon>
        <taxon>Pseudomonadota</taxon>
        <taxon>Gammaproteobacteria</taxon>
        <taxon>Legionellales</taxon>
        <taxon>Legionellaceae</taxon>
        <taxon>Legionella</taxon>
    </lineage>
</organism>
<evidence type="ECO:0008006" key="11">
    <source>
        <dbReference type="Google" id="ProtNLM"/>
    </source>
</evidence>
<keyword evidence="6" id="KW-0472">Membrane</keyword>
<dbReference type="SMART" id="SM00710">
    <property type="entry name" value="PbH1"/>
    <property type="match status" value="6"/>
</dbReference>
<proteinExistence type="predicted"/>
<evidence type="ECO:0000313" key="9">
    <source>
        <dbReference type="EMBL" id="MCE3533559.1"/>
    </source>
</evidence>
<evidence type="ECO:0000256" key="3">
    <source>
        <dbReference type="ARBA" id="ARBA00004613"/>
    </source>
</evidence>
<feature type="signal peptide" evidence="8">
    <location>
        <begin position="1"/>
        <end position="25"/>
    </location>
</feature>
<dbReference type="SUPFAM" id="SSF51126">
    <property type="entry name" value="Pectin lyase-like"/>
    <property type="match status" value="2"/>
</dbReference>
<keyword evidence="4" id="KW-0964">Secreted</keyword>
<dbReference type="InterPro" id="IPR011050">
    <property type="entry name" value="Pectin_lyase_fold/virulence"/>
</dbReference>
<dbReference type="EMBL" id="JAJTND010000005">
    <property type="protein sequence ID" value="MCE3533559.1"/>
    <property type="molecule type" value="Genomic_DNA"/>
</dbReference>
<dbReference type="PANTHER" id="PTHR11319">
    <property type="entry name" value="G PROTEIN-COUPLED RECEPTOR-RELATED"/>
    <property type="match status" value="1"/>
</dbReference>
<dbReference type="Proteomes" id="UP001320170">
    <property type="component" value="Unassembled WGS sequence"/>
</dbReference>
<gene>
    <name evidence="9" type="ORF">LXO92_14385</name>
</gene>
<evidence type="ECO:0000256" key="5">
    <source>
        <dbReference type="ARBA" id="ARBA00022729"/>
    </source>
</evidence>
<dbReference type="RefSeq" id="WP_232891214.1">
    <property type="nucleotide sequence ID" value="NZ_JAJSPM010000009.1"/>
</dbReference>
<protein>
    <recommendedName>
        <fullName evidence="11">NHL repeat protein</fullName>
    </recommendedName>
</protein>
<dbReference type="InterPro" id="IPR006626">
    <property type="entry name" value="PbH1"/>
</dbReference>
<evidence type="ECO:0000256" key="4">
    <source>
        <dbReference type="ARBA" id="ARBA00022525"/>
    </source>
</evidence>
<evidence type="ECO:0000256" key="6">
    <source>
        <dbReference type="ARBA" id="ARBA00023136"/>
    </source>
</evidence>
<evidence type="ECO:0000256" key="7">
    <source>
        <dbReference type="ARBA" id="ARBA00023237"/>
    </source>
</evidence>
<dbReference type="InterPro" id="IPR003368">
    <property type="entry name" value="POMP_repeat"/>
</dbReference>
<keyword evidence="5 8" id="KW-0732">Signal</keyword>
<feature type="chain" id="PRO_5046230456" description="NHL repeat protein" evidence="8">
    <location>
        <begin position="26"/>
        <end position="738"/>
    </location>
</feature>
<reference evidence="9 10" key="1">
    <citation type="journal article" date="2024" name="Pathogens">
        <title>Characterization of a Novel Species of Legionella Isolated from a Healthcare Facility: Legionella resiliens sp. nov.</title>
        <authorList>
            <person name="Cristino S."/>
            <person name="Pascale M.R."/>
            <person name="Marino F."/>
            <person name="Derelitto C."/>
            <person name="Salaris S."/>
            <person name="Orsini M."/>
            <person name="Squarzoni S."/>
            <person name="Grottola A."/>
            <person name="Girolamini L."/>
        </authorList>
    </citation>
    <scope>NUCLEOTIDE SEQUENCE [LARGE SCALE GENOMIC DNA]</scope>
    <source>
        <strain evidence="9 10">8cVS16</strain>
    </source>
</reference>
<evidence type="ECO:0000256" key="8">
    <source>
        <dbReference type="SAM" id="SignalP"/>
    </source>
</evidence>
<evidence type="ECO:0000256" key="2">
    <source>
        <dbReference type="ARBA" id="ARBA00004442"/>
    </source>
</evidence>